<proteinExistence type="predicted"/>
<evidence type="ECO:0000256" key="1">
    <source>
        <dbReference type="SAM" id="SignalP"/>
    </source>
</evidence>
<reference evidence="2 3" key="1">
    <citation type="submission" date="2024-04" db="EMBL/GenBank/DDBJ databases">
        <title>Novel species of the genus Ideonella isolated from streams.</title>
        <authorList>
            <person name="Lu H."/>
        </authorList>
    </citation>
    <scope>NUCLEOTIDE SEQUENCE [LARGE SCALE GENOMIC DNA]</scope>
    <source>
        <strain evidence="2 3">LYT19W</strain>
    </source>
</reference>
<keyword evidence="1" id="KW-0732">Signal</keyword>
<evidence type="ECO:0000313" key="2">
    <source>
        <dbReference type="EMBL" id="MEK8046607.1"/>
    </source>
</evidence>
<accession>A0ABU9C7P2</accession>
<evidence type="ECO:0000313" key="3">
    <source>
        <dbReference type="Proteomes" id="UP001379945"/>
    </source>
</evidence>
<dbReference type="RefSeq" id="WP_341398903.1">
    <property type="nucleotide sequence ID" value="NZ_JBBUTI010000006.1"/>
</dbReference>
<sequence length="377" mass="41836">MAATDHTRRTFGALTLAACALPGVMPAAALAEEAPEHSLVAVKMSGYQDKQPGLDRLSVKSPSFYLLTPLGRQWAVEGSLTYDDVSGASPRYYTDVSGASRMHDDRVAGDVRLTRYFERQSLSIGLSHSGEHDYVSNALSITGTHASEDNNTTWNAGIGLSRDRINPVNELVVDERKRTVEWQVGVTHALSPLDLVQGTLTWSVGKGYFSDPYKLFDERPRERNSGVLLLRWNHWSPALAAAVRSSYRLYHDSFGVQAHTVELNVEKPLNAQWTLTPSLRYHTQRAADFYVDPVDDVNVYPGPNGTPTYVSTDQRLSAFGAFGLGLKLAWQWSPAWGADMKLERYEQRADWRLGGQGSPGVDLLKALQWQIGLSHKF</sequence>
<comment type="caution">
    <text evidence="2">The sequence shown here is derived from an EMBL/GenBank/DDBJ whole genome shotgun (WGS) entry which is preliminary data.</text>
</comment>
<dbReference type="EMBL" id="JBBUTI010000006">
    <property type="protein sequence ID" value="MEK8046607.1"/>
    <property type="molecule type" value="Genomic_DNA"/>
</dbReference>
<gene>
    <name evidence="2" type="ORF">AACH00_09635</name>
</gene>
<dbReference type="Proteomes" id="UP001379945">
    <property type="component" value="Unassembled WGS sequence"/>
</dbReference>
<protein>
    <submittedName>
        <fullName evidence="2">DUF3570 domain-containing protein</fullName>
    </submittedName>
</protein>
<name>A0ABU9C7P2_9BURK</name>
<organism evidence="2 3">
    <name type="scientific">Ideonella margarita</name>
    <dbReference type="NCBI Taxonomy" id="2984191"/>
    <lineage>
        <taxon>Bacteria</taxon>
        <taxon>Pseudomonadati</taxon>
        <taxon>Pseudomonadota</taxon>
        <taxon>Betaproteobacteria</taxon>
        <taxon>Burkholderiales</taxon>
        <taxon>Sphaerotilaceae</taxon>
        <taxon>Ideonella</taxon>
    </lineage>
</organism>
<dbReference type="Pfam" id="PF12094">
    <property type="entry name" value="DUF3570"/>
    <property type="match status" value="1"/>
</dbReference>
<keyword evidence="3" id="KW-1185">Reference proteome</keyword>
<feature type="chain" id="PRO_5046041899" evidence="1">
    <location>
        <begin position="32"/>
        <end position="377"/>
    </location>
</feature>
<feature type="signal peptide" evidence="1">
    <location>
        <begin position="1"/>
        <end position="31"/>
    </location>
</feature>
<dbReference type="InterPro" id="IPR021953">
    <property type="entry name" value="DUF3570"/>
</dbReference>